<dbReference type="Proteomes" id="UP001163321">
    <property type="component" value="Chromosome 4"/>
</dbReference>
<gene>
    <name evidence="1" type="ORF">PsorP6_004852</name>
</gene>
<comment type="caution">
    <text evidence="1">The sequence shown here is derived from an EMBL/GenBank/DDBJ whole genome shotgun (WGS) entry which is preliminary data.</text>
</comment>
<accession>A0ACC0W0W4</accession>
<keyword evidence="2" id="KW-1185">Reference proteome</keyword>
<organism evidence="1 2">
    <name type="scientific">Peronosclerospora sorghi</name>
    <dbReference type="NCBI Taxonomy" id="230839"/>
    <lineage>
        <taxon>Eukaryota</taxon>
        <taxon>Sar</taxon>
        <taxon>Stramenopiles</taxon>
        <taxon>Oomycota</taxon>
        <taxon>Peronosporomycetes</taxon>
        <taxon>Peronosporales</taxon>
        <taxon>Peronosporaceae</taxon>
        <taxon>Peronosclerospora</taxon>
    </lineage>
</organism>
<protein>
    <submittedName>
        <fullName evidence="1">Uncharacterized protein</fullName>
    </submittedName>
</protein>
<dbReference type="EMBL" id="CM047583">
    <property type="protein sequence ID" value="KAI9912369.1"/>
    <property type="molecule type" value="Genomic_DNA"/>
</dbReference>
<evidence type="ECO:0000313" key="2">
    <source>
        <dbReference type="Proteomes" id="UP001163321"/>
    </source>
</evidence>
<reference evidence="1 2" key="1">
    <citation type="journal article" date="2022" name="bioRxiv">
        <title>The genome of the oomycete Peronosclerospora sorghi, a cosmopolitan pathogen of maize and sorghum, is inflated with dispersed pseudogenes.</title>
        <authorList>
            <person name="Fletcher K."/>
            <person name="Martin F."/>
            <person name="Isakeit T."/>
            <person name="Cavanaugh K."/>
            <person name="Magill C."/>
            <person name="Michelmore R."/>
        </authorList>
    </citation>
    <scope>NUCLEOTIDE SEQUENCE [LARGE SCALE GENOMIC DNA]</scope>
    <source>
        <strain evidence="1">P6</strain>
    </source>
</reference>
<name>A0ACC0W0W4_9STRA</name>
<proteinExistence type="predicted"/>
<sequence length="129" mass="14902">MTHQIENYPVVGGNYCLFSIDPIVGDPPALDLVWTPKEYENVKWVKVTEREVHCIAGSITYKFFEREDGIYWDRLEHAEETEKEPDSTPDLTSVPIPHSMYIRGTPPKWEKSNRLLFGSGKPFVFCIII</sequence>
<evidence type="ECO:0000313" key="1">
    <source>
        <dbReference type="EMBL" id="KAI9912369.1"/>
    </source>
</evidence>